<evidence type="ECO:0000313" key="5">
    <source>
        <dbReference type="WBParaSite" id="Pan_g4091.t1"/>
    </source>
</evidence>
<feature type="domain" description="C2H2-type" evidence="3">
    <location>
        <begin position="220"/>
        <end position="242"/>
    </location>
</feature>
<reference evidence="5" key="2">
    <citation type="submission" date="2020-10" db="UniProtKB">
        <authorList>
            <consortium name="WormBaseParasite"/>
        </authorList>
    </citation>
    <scope>IDENTIFICATION</scope>
</reference>
<evidence type="ECO:0000256" key="1">
    <source>
        <dbReference type="SAM" id="MobiDB-lite"/>
    </source>
</evidence>
<name>A0A7E4VWH9_PANRE</name>
<feature type="compositionally biased region" description="Polar residues" evidence="1">
    <location>
        <begin position="726"/>
        <end position="735"/>
    </location>
</feature>
<evidence type="ECO:0000256" key="2">
    <source>
        <dbReference type="SAM" id="Phobius"/>
    </source>
</evidence>
<feature type="compositionally biased region" description="Low complexity" evidence="1">
    <location>
        <begin position="285"/>
        <end position="301"/>
    </location>
</feature>
<feature type="compositionally biased region" description="Polar residues" evidence="1">
    <location>
        <begin position="532"/>
        <end position="553"/>
    </location>
</feature>
<protein>
    <submittedName>
        <fullName evidence="5">C2H2-type domain-containing protein</fullName>
    </submittedName>
</protein>
<proteinExistence type="predicted"/>
<reference evidence="4" key="1">
    <citation type="journal article" date="2013" name="Genetics">
        <title>The draft genome and transcriptome of Panagrellus redivivus are shaped by the harsh demands of a free-living lifestyle.</title>
        <authorList>
            <person name="Srinivasan J."/>
            <person name="Dillman A.R."/>
            <person name="Macchietto M.G."/>
            <person name="Heikkinen L."/>
            <person name="Lakso M."/>
            <person name="Fracchia K.M."/>
            <person name="Antoshechkin I."/>
            <person name="Mortazavi A."/>
            <person name="Wong G."/>
            <person name="Sternberg P.W."/>
        </authorList>
    </citation>
    <scope>NUCLEOTIDE SEQUENCE [LARGE SCALE GENOMIC DNA]</scope>
    <source>
        <strain evidence="4">MT8872</strain>
    </source>
</reference>
<dbReference type="InterPro" id="IPR013087">
    <property type="entry name" value="Znf_C2H2_type"/>
</dbReference>
<feature type="region of interest" description="Disordered" evidence="1">
    <location>
        <begin position="594"/>
        <end position="784"/>
    </location>
</feature>
<keyword evidence="2" id="KW-0812">Transmembrane</keyword>
<evidence type="ECO:0000313" key="4">
    <source>
        <dbReference type="Proteomes" id="UP000492821"/>
    </source>
</evidence>
<dbReference type="WBParaSite" id="Pan_g4091.t1">
    <property type="protein sequence ID" value="Pan_g4091.t1"/>
    <property type="gene ID" value="Pan_g4091"/>
</dbReference>
<organism evidence="4 5">
    <name type="scientific">Panagrellus redivivus</name>
    <name type="common">Microworm</name>
    <dbReference type="NCBI Taxonomy" id="6233"/>
    <lineage>
        <taxon>Eukaryota</taxon>
        <taxon>Metazoa</taxon>
        <taxon>Ecdysozoa</taxon>
        <taxon>Nematoda</taxon>
        <taxon>Chromadorea</taxon>
        <taxon>Rhabditida</taxon>
        <taxon>Tylenchina</taxon>
        <taxon>Panagrolaimomorpha</taxon>
        <taxon>Panagrolaimoidea</taxon>
        <taxon>Panagrolaimidae</taxon>
        <taxon>Panagrellus</taxon>
    </lineage>
</organism>
<keyword evidence="4" id="KW-1185">Reference proteome</keyword>
<sequence>MGKASNKVVKGASCSKKVKANSIANPKDNKNEYLKVHVQGQEPLFLPFDANKNVLFKDLRAKLSRASYLVLKKHGETYICDMKDGVIEEPDVEWDGGRVWAIVEPKASKAVSDKANVKRKKILAQLAPANRLPSHLNQIWERFDVSSWEELYASPRFSAPYQCNMARFLEYRNGVIQLFTPIIMRQGPEGFDLFTMFRISEGDYIVCDVLKELLKGSRECSCCNKGFVDELEALRHYFDLEHAYRSRKMFDEPVYVSAILETAREYGVFLPMQEFASADDDTTDSNKTSRSTSESSSVPSSAKALKRVKAEIVDLISPPGSPASNSHLIVRQDLPSFSTPSPVDEPVEAEVHREPSPLPPQAVHQPINEWQQPPVYRLGFNGYTPAMQPPPALPVNRGYGLNPNPIVPNHPVPNANYGRDPSLIRQIPDMTLPPPSVPTFFFAPPPPGPQNGMPPLSRTMHPHNALVINRTQQPESLTPSPRQRRESDAVVPTAQSAYPPERAHPRHDNYEAETPRTSRRRQDSEAVDAKSAQPSQLPKRSTLRNANHESLPTGSKCLPATVQASPPIKKSKHTQENANLPTPASVAKVHISIDTIGPSATPPQAKKSKRTTQNPNTEPIPASVSKVPAPIEVKPAPPSRGQHIIFSSDDEEEVSPPPQPSKPSRPGWKQVLSDSSSDSSDSEDPAVPYRQHLAKKKTPAPSPLTAKRVKVATKSPTPPPAKKSRTTSASDTLATPPSTKKKPASKSKQKSKDPPPVVDMMSDSEASGAPIPESRSGTKQPSMRPAMVPYEDFVPEYKCDLTTPIVTMDGLLEHFKVSSEGALFKLKAFQMPVKIPNFAEFIDYRKFILRNIRSFCIRQRADFPFIFYMFKALKSENIYLADIDKSYAMNCEKCDNSPLTLNHLFSRGHIMMGVYLHVVIGFAVVILLASSSCEAALVRFEDAGVDVNPVARHWLQYRTFRELPGSKLDFVPAAINSRNCYFSPIQCQLPVNAPMRQPIVPDKDVMEKRLLSQRRPTFGRFSF</sequence>
<keyword evidence="2" id="KW-1133">Transmembrane helix</keyword>
<feature type="compositionally biased region" description="Polar residues" evidence="1">
    <location>
        <begin position="471"/>
        <end position="481"/>
    </location>
</feature>
<feature type="transmembrane region" description="Helical" evidence="2">
    <location>
        <begin position="910"/>
        <end position="929"/>
    </location>
</feature>
<dbReference type="PROSITE" id="PS00028">
    <property type="entry name" value="ZINC_FINGER_C2H2_1"/>
    <property type="match status" value="1"/>
</dbReference>
<accession>A0A7E4VWH9</accession>
<feature type="region of interest" description="Disordered" evidence="1">
    <location>
        <begin position="278"/>
        <end position="302"/>
    </location>
</feature>
<feature type="compositionally biased region" description="Basic and acidic residues" evidence="1">
    <location>
        <begin position="501"/>
        <end position="528"/>
    </location>
</feature>
<dbReference type="AlphaFoldDB" id="A0A7E4VWH9"/>
<feature type="region of interest" description="Disordered" evidence="1">
    <location>
        <begin position="471"/>
        <end position="561"/>
    </location>
</feature>
<evidence type="ECO:0000259" key="3">
    <source>
        <dbReference type="PROSITE" id="PS00028"/>
    </source>
</evidence>
<keyword evidence="2" id="KW-0472">Membrane</keyword>
<dbReference type="Proteomes" id="UP000492821">
    <property type="component" value="Unassembled WGS sequence"/>
</dbReference>
<feature type="compositionally biased region" description="Basic residues" evidence="1">
    <location>
        <begin position="739"/>
        <end position="749"/>
    </location>
</feature>